<feature type="region of interest" description="Disordered" evidence="1">
    <location>
        <begin position="70"/>
        <end position="128"/>
    </location>
</feature>
<accession>A0A9P8BPV5</accession>
<dbReference type="OrthoDB" id="2432431at2759"/>
<sequence length="471" mass="53382">MAGHLSRTDKGLLKTYWESKEDEEHEKAMTSMTRKRALDIRKENLRQHNIDSRQMTQELETLHHIDGPLNPFLTHGAASSNRLSDSSSKATDATNQDVHSKGDDRDNEADSDSSYQLSSTNSADTTPKANRKKDWICFYPLGVGRLDYPAAFRGPMFASERDVAELLWNLRQVVVDKLANQEDIDNANQCPTLDRPHEYLVLNHIYLIERDDNYSSLHACLGHDLWRAMQAPALEKLIDDQSVTALVDFSFRVASIGYQEGRELVRQWQGDQAVGDTLWSLFMTNILWDTSMDDDNEVGLTKKKNDPFLQALARDGNGARPDFFSGFKSHGKMSYLMMIEIKKKAQGDTVILTDMEKLALEMKDCIDAMTRDRVDIVGIKVYGYTIVGHEIALYSMSLEAPGMYMMRELGKAYLPRNHHDLAVLPNTINLFLNLQRGLKESARLCGQPLLDQPYTGICETLGTPMKRRVAK</sequence>
<dbReference type="AlphaFoldDB" id="A0A9P8BPV5"/>
<organism evidence="2 3">
    <name type="scientific">Linnemannia hyalina</name>
    <dbReference type="NCBI Taxonomy" id="64524"/>
    <lineage>
        <taxon>Eukaryota</taxon>
        <taxon>Fungi</taxon>
        <taxon>Fungi incertae sedis</taxon>
        <taxon>Mucoromycota</taxon>
        <taxon>Mortierellomycotina</taxon>
        <taxon>Mortierellomycetes</taxon>
        <taxon>Mortierellales</taxon>
        <taxon>Mortierellaceae</taxon>
        <taxon>Linnemannia</taxon>
    </lineage>
</organism>
<comment type="caution">
    <text evidence="2">The sequence shown here is derived from an EMBL/GenBank/DDBJ whole genome shotgun (WGS) entry which is preliminary data.</text>
</comment>
<feature type="compositionally biased region" description="Polar residues" evidence="1">
    <location>
        <begin position="112"/>
        <end position="128"/>
    </location>
</feature>
<dbReference type="EMBL" id="JAHRHY010000014">
    <property type="protein sequence ID" value="KAG9064224.1"/>
    <property type="molecule type" value="Genomic_DNA"/>
</dbReference>
<keyword evidence="3" id="KW-1185">Reference proteome</keyword>
<evidence type="ECO:0000256" key="1">
    <source>
        <dbReference type="SAM" id="MobiDB-lite"/>
    </source>
</evidence>
<dbReference type="Proteomes" id="UP000707451">
    <property type="component" value="Unassembled WGS sequence"/>
</dbReference>
<evidence type="ECO:0000313" key="3">
    <source>
        <dbReference type="Proteomes" id="UP000707451"/>
    </source>
</evidence>
<evidence type="ECO:0000313" key="2">
    <source>
        <dbReference type="EMBL" id="KAG9064224.1"/>
    </source>
</evidence>
<gene>
    <name evidence="2" type="ORF">KI688_003412</name>
</gene>
<reference evidence="2" key="1">
    <citation type="submission" date="2021-06" db="EMBL/GenBank/DDBJ databases">
        <title>Genome Sequence of Mortierella hyaline Strain SCG-10, a Cold-Adapted, Nitrate-Reducing Fungus Isolated from Soil in Minnesota, USA.</title>
        <authorList>
            <person name="Aldossari N."/>
        </authorList>
    </citation>
    <scope>NUCLEOTIDE SEQUENCE</scope>
    <source>
        <strain evidence="2">SCG-10</strain>
    </source>
</reference>
<protein>
    <submittedName>
        <fullName evidence="2">Uncharacterized protein</fullName>
    </submittedName>
</protein>
<proteinExistence type="predicted"/>
<feature type="compositionally biased region" description="Low complexity" evidence="1">
    <location>
        <begin position="79"/>
        <end position="88"/>
    </location>
</feature>
<name>A0A9P8BPV5_9FUNG</name>